<dbReference type="EMBL" id="JARJLG010000028">
    <property type="protein sequence ID" value="KAJ7768173.1"/>
    <property type="molecule type" value="Genomic_DNA"/>
</dbReference>
<feature type="region of interest" description="Disordered" evidence="1">
    <location>
        <begin position="309"/>
        <end position="378"/>
    </location>
</feature>
<accession>A0AAD7NP10</accession>
<gene>
    <name evidence="2" type="ORF">DFH07DRAFT_769383</name>
</gene>
<evidence type="ECO:0000313" key="3">
    <source>
        <dbReference type="Proteomes" id="UP001215280"/>
    </source>
</evidence>
<feature type="compositionally biased region" description="Basic and acidic residues" evidence="1">
    <location>
        <begin position="451"/>
        <end position="461"/>
    </location>
</feature>
<name>A0AAD7NP10_9AGAR</name>
<proteinExistence type="predicted"/>
<feature type="compositionally biased region" description="Basic and acidic residues" evidence="1">
    <location>
        <begin position="19"/>
        <end position="33"/>
    </location>
</feature>
<feature type="compositionally biased region" description="Polar residues" evidence="1">
    <location>
        <begin position="318"/>
        <end position="327"/>
    </location>
</feature>
<evidence type="ECO:0000313" key="2">
    <source>
        <dbReference type="EMBL" id="KAJ7768173.1"/>
    </source>
</evidence>
<comment type="caution">
    <text evidence="2">The sequence shown here is derived from an EMBL/GenBank/DDBJ whole genome shotgun (WGS) entry which is preliminary data.</text>
</comment>
<sequence length="542" mass="58907">MTSLDFGRRCEVGWQWERQRRDRGREETGEERRRGRGWKAKTGRKGWVGKRERIDITGRIEGWRQKKFEGRSADKKSKKQKVPRRDHGRVRALQQPPSRARPSAKKMRRRRKEENDAVFDAQTRQQNAHTPPPRVARPPLLPPAAERPPPFLRPARVGRDECDAEEESDCEGECPGRCTVAQLLPSSDGGPEKNGYLVAEDLGFGPIDRARSASADAQIRAGGAGILPIHDLGANGPCTTIVESRRDPSIEASADRFYGTGTGRVAPKKASPSASPPSRVSGRATSALIRGRRKRWRRATGAHARVPKCGLQVRRGRQANSVPSAATETPMPHAGNTSTSILGRVLARDSSDGGENKTQRSGWREEGRGGGGVEAGVHVGGREDITDKRVDAAKQVRAIGDEGTRERKGKMSIMLVLLTLGAMGKVEGSTKEGKEIARKAAQPASHIPGAAREERRERNDGNVEEQEVSGETASEDGKIMKRGYARGAEAVNDMKRKCSHPAYENPVPAPSSLQAAASQPVLVNATQRGDVIVGRADATAAL</sequence>
<feature type="region of interest" description="Disordered" evidence="1">
    <location>
        <begin position="431"/>
        <end position="481"/>
    </location>
</feature>
<organism evidence="2 3">
    <name type="scientific">Mycena maculata</name>
    <dbReference type="NCBI Taxonomy" id="230809"/>
    <lineage>
        <taxon>Eukaryota</taxon>
        <taxon>Fungi</taxon>
        <taxon>Dikarya</taxon>
        <taxon>Basidiomycota</taxon>
        <taxon>Agaricomycotina</taxon>
        <taxon>Agaricomycetes</taxon>
        <taxon>Agaricomycetidae</taxon>
        <taxon>Agaricales</taxon>
        <taxon>Marasmiineae</taxon>
        <taxon>Mycenaceae</taxon>
        <taxon>Mycena</taxon>
    </lineage>
</organism>
<feature type="compositionally biased region" description="Pro residues" evidence="1">
    <location>
        <begin position="130"/>
        <end position="152"/>
    </location>
</feature>
<reference evidence="2" key="1">
    <citation type="submission" date="2023-03" db="EMBL/GenBank/DDBJ databases">
        <title>Massive genome expansion in bonnet fungi (Mycena s.s.) driven by repeated elements and novel gene families across ecological guilds.</title>
        <authorList>
            <consortium name="Lawrence Berkeley National Laboratory"/>
            <person name="Harder C.B."/>
            <person name="Miyauchi S."/>
            <person name="Viragh M."/>
            <person name="Kuo A."/>
            <person name="Thoen E."/>
            <person name="Andreopoulos B."/>
            <person name="Lu D."/>
            <person name="Skrede I."/>
            <person name="Drula E."/>
            <person name="Henrissat B."/>
            <person name="Morin E."/>
            <person name="Kohler A."/>
            <person name="Barry K."/>
            <person name="LaButti K."/>
            <person name="Morin E."/>
            <person name="Salamov A."/>
            <person name="Lipzen A."/>
            <person name="Mereny Z."/>
            <person name="Hegedus B."/>
            <person name="Baldrian P."/>
            <person name="Stursova M."/>
            <person name="Weitz H."/>
            <person name="Taylor A."/>
            <person name="Grigoriev I.V."/>
            <person name="Nagy L.G."/>
            <person name="Martin F."/>
            <person name="Kauserud H."/>
        </authorList>
    </citation>
    <scope>NUCLEOTIDE SEQUENCE</scope>
    <source>
        <strain evidence="2">CBHHK188m</strain>
    </source>
</reference>
<feature type="compositionally biased region" description="Basic residues" evidence="1">
    <location>
        <begin position="76"/>
        <end position="90"/>
    </location>
</feature>
<feature type="compositionally biased region" description="Basic and acidic residues" evidence="1">
    <location>
        <begin position="346"/>
        <end position="368"/>
    </location>
</feature>
<dbReference type="AlphaFoldDB" id="A0AAD7NP10"/>
<feature type="compositionally biased region" description="Low complexity" evidence="1">
    <location>
        <begin position="268"/>
        <end position="278"/>
    </location>
</feature>
<feature type="compositionally biased region" description="Basic and acidic residues" evidence="1">
    <location>
        <begin position="49"/>
        <end position="75"/>
    </location>
</feature>
<feature type="region of interest" description="Disordered" evidence="1">
    <location>
        <begin position="252"/>
        <end position="290"/>
    </location>
</feature>
<feature type="compositionally biased region" description="Basic residues" evidence="1">
    <location>
        <begin position="102"/>
        <end position="111"/>
    </location>
</feature>
<feature type="region of interest" description="Disordered" evidence="1">
    <location>
        <begin position="19"/>
        <end position="160"/>
    </location>
</feature>
<keyword evidence="3" id="KW-1185">Reference proteome</keyword>
<feature type="compositionally biased region" description="Basic residues" evidence="1">
    <location>
        <begin position="34"/>
        <end position="48"/>
    </location>
</feature>
<evidence type="ECO:0000256" key="1">
    <source>
        <dbReference type="SAM" id="MobiDB-lite"/>
    </source>
</evidence>
<dbReference type="Proteomes" id="UP001215280">
    <property type="component" value="Unassembled WGS sequence"/>
</dbReference>
<protein>
    <submittedName>
        <fullName evidence="2">Uncharacterized protein</fullName>
    </submittedName>
</protein>